<evidence type="ECO:0000313" key="2">
    <source>
        <dbReference type="EMBL" id="KGM51371.1"/>
    </source>
</evidence>
<dbReference type="EMBL" id="AVPS01000007">
    <property type="protein sequence ID" value="KGM51371.1"/>
    <property type="molecule type" value="Genomic_DNA"/>
</dbReference>
<sequence length="627" mass="66434">MSGPHWIAFALAATVLIGSMRLAWQHWRGRSDTRDPDTRRAGLRLAALLTLQLAAGVLLYLTLLPPSRDTATGALTVLTAGADPQLWQPQPGDTVIALPEAPATAGAEYAPDLATALRQHPSASALRLVGDGLASRDRDAVLPAQVTFVPAAAPTGWAALVPPATSVPGATFAVHGRAQGVESPEAAHAELIDPAGAVVDRAGLADDGRVTLHGTARAAGRSGFRLRLLDAAQEVIDTVVVPLQTLDQPAPRVLIVAGAPGPELKYLRRWAVDTGLPVQAQASAGGGVSLGDKPVALTAARLAETDVLILDERSLATLGAGQRAAIRQALRDGLGVLVRSTGPMGNSARRTLRDWGLPVSGDNRRTPLRLPAEADAALLQARRGPPRPAVHGTSSIREAATASHTATPPTLEQFALRPDQAHALLYDERDRPVGGWRDIGRGRLALLPVTDSYQLVLVGRDDLHAELWSGVLATLARALPQPAAVRVTTAMPWVGERVVLCGLPDAAEVRASDSDDTPVTLQIDPATGADRCAGYWPQRAGWHELRHGDTEQAFHVSDPADAPALHRQQTLEATWLRIGNRGVIAAAATAPSTPVPGPRWPWLLMFVLAAGLLWWVERWRPRTVETH</sequence>
<dbReference type="RefSeq" id="WP_036194624.1">
    <property type="nucleotide sequence ID" value="NZ_AVPS01000007.1"/>
</dbReference>
<protein>
    <recommendedName>
        <fullName evidence="4">Carboxypeptidase regulatory-like domain-containing protein</fullName>
    </recommendedName>
</protein>
<evidence type="ECO:0000256" key="1">
    <source>
        <dbReference type="SAM" id="Phobius"/>
    </source>
</evidence>
<reference evidence="2 3" key="1">
    <citation type="submission" date="2013-08" db="EMBL/GenBank/DDBJ databases">
        <title>Genome sequencing of Lysobacter.</title>
        <authorList>
            <person name="Zhang S."/>
            <person name="Wang G."/>
        </authorList>
    </citation>
    <scope>NUCLEOTIDE SEQUENCE [LARGE SCALE GENOMIC DNA]</scope>
    <source>
        <strain evidence="2 3">Ko07</strain>
    </source>
</reference>
<dbReference type="AlphaFoldDB" id="A0A0A0EK91"/>
<dbReference type="Proteomes" id="UP000030017">
    <property type="component" value="Unassembled WGS sequence"/>
</dbReference>
<dbReference type="SUPFAM" id="SSF52317">
    <property type="entry name" value="Class I glutamine amidotransferase-like"/>
    <property type="match status" value="1"/>
</dbReference>
<keyword evidence="1" id="KW-1133">Transmembrane helix</keyword>
<accession>A0A0A0EK91</accession>
<keyword evidence="1" id="KW-0812">Transmembrane</keyword>
<organism evidence="2 3">
    <name type="scientific">Lysobacter concretionis Ko07 = DSM 16239</name>
    <dbReference type="NCBI Taxonomy" id="1122185"/>
    <lineage>
        <taxon>Bacteria</taxon>
        <taxon>Pseudomonadati</taxon>
        <taxon>Pseudomonadota</taxon>
        <taxon>Gammaproteobacteria</taxon>
        <taxon>Lysobacterales</taxon>
        <taxon>Lysobacteraceae</taxon>
        <taxon>Novilysobacter</taxon>
    </lineage>
</organism>
<name>A0A0A0EK91_9GAMM</name>
<feature type="transmembrane region" description="Helical" evidence="1">
    <location>
        <begin position="6"/>
        <end position="24"/>
    </location>
</feature>
<dbReference type="OrthoDB" id="7199749at2"/>
<dbReference type="eggNOG" id="ENOG502Z7W1">
    <property type="taxonomic scope" value="Bacteria"/>
</dbReference>
<comment type="caution">
    <text evidence="2">The sequence shown here is derived from an EMBL/GenBank/DDBJ whole genome shotgun (WGS) entry which is preliminary data.</text>
</comment>
<keyword evidence="1" id="KW-0472">Membrane</keyword>
<dbReference type="InterPro" id="IPR029062">
    <property type="entry name" value="Class_I_gatase-like"/>
</dbReference>
<proteinExistence type="predicted"/>
<feature type="transmembrane region" description="Helical" evidence="1">
    <location>
        <begin position="45"/>
        <end position="63"/>
    </location>
</feature>
<dbReference type="Gene3D" id="3.40.50.880">
    <property type="match status" value="1"/>
</dbReference>
<evidence type="ECO:0008006" key="4">
    <source>
        <dbReference type="Google" id="ProtNLM"/>
    </source>
</evidence>
<gene>
    <name evidence="2" type="ORF">N792_11580</name>
</gene>
<dbReference type="STRING" id="1122185.N792_11580"/>
<keyword evidence="3" id="KW-1185">Reference proteome</keyword>
<evidence type="ECO:0000313" key="3">
    <source>
        <dbReference type="Proteomes" id="UP000030017"/>
    </source>
</evidence>